<dbReference type="GO" id="GO:0006355">
    <property type="term" value="P:regulation of DNA-templated transcription"/>
    <property type="evidence" value="ECO:0007669"/>
    <property type="project" value="InterPro"/>
</dbReference>
<name>A0A7R9ABN1_9CRUS</name>
<dbReference type="Proteomes" id="UP000677054">
    <property type="component" value="Unassembled WGS sequence"/>
</dbReference>
<reference evidence="9" key="1">
    <citation type="submission" date="2020-11" db="EMBL/GenBank/DDBJ databases">
        <authorList>
            <person name="Tran Van P."/>
        </authorList>
    </citation>
    <scope>NUCLEOTIDE SEQUENCE</scope>
</reference>
<accession>A0A7R9ABN1</accession>
<evidence type="ECO:0000256" key="3">
    <source>
        <dbReference type="ARBA" id="ARBA00022574"/>
    </source>
</evidence>
<evidence type="ECO:0000313" key="9">
    <source>
        <dbReference type="EMBL" id="CAD7251199.1"/>
    </source>
</evidence>
<dbReference type="GO" id="GO:0000417">
    <property type="term" value="C:HIR complex"/>
    <property type="evidence" value="ECO:0007669"/>
    <property type="project" value="TreeGrafter"/>
</dbReference>
<keyword evidence="10" id="KW-1185">Reference proteome</keyword>
<comment type="subcellular location">
    <subcellularLocation>
        <location evidence="1">Nucleus</location>
    </subcellularLocation>
</comment>
<keyword evidence="4" id="KW-0677">Repeat</keyword>
<feature type="compositionally biased region" description="Basic and acidic residues" evidence="7">
    <location>
        <begin position="70"/>
        <end position="94"/>
    </location>
</feature>
<dbReference type="InterPro" id="IPR031120">
    <property type="entry name" value="HIR1-like"/>
</dbReference>
<keyword evidence="5" id="KW-0156">Chromatin regulator</keyword>
<evidence type="ECO:0000256" key="2">
    <source>
        <dbReference type="ARBA" id="ARBA00007306"/>
    </source>
</evidence>
<keyword evidence="3" id="KW-0853">WD repeat</keyword>
<evidence type="ECO:0000256" key="7">
    <source>
        <dbReference type="SAM" id="MobiDB-lite"/>
    </source>
</evidence>
<dbReference type="Pfam" id="PF09453">
    <property type="entry name" value="HIRA_B"/>
    <property type="match status" value="1"/>
</dbReference>
<keyword evidence="6" id="KW-0539">Nucleus</keyword>
<dbReference type="EMBL" id="LR902875">
    <property type="protein sequence ID" value="CAD7251199.1"/>
    <property type="molecule type" value="Genomic_DNA"/>
</dbReference>
<feature type="compositionally biased region" description="Basic and acidic residues" evidence="7">
    <location>
        <begin position="217"/>
        <end position="228"/>
    </location>
</feature>
<feature type="domain" description="Protein HIRA-like C-terminal" evidence="8">
    <location>
        <begin position="362"/>
        <end position="452"/>
    </location>
</feature>
<evidence type="ECO:0000256" key="5">
    <source>
        <dbReference type="ARBA" id="ARBA00022853"/>
    </source>
</evidence>
<dbReference type="GO" id="GO:0031491">
    <property type="term" value="F:nucleosome binding"/>
    <property type="evidence" value="ECO:0007669"/>
    <property type="project" value="TreeGrafter"/>
</dbReference>
<dbReference type="PANTHER" id="PTHR13831:SF0">
    <property type="entry name" value="PROTEIN HIRA"/>
    <property type="match status" value="1"/>
</dbReference>
<dbReference type="OrthoDB" id="1741719at2759"/>
<proteinExistence type="inferred from homology"/>
<comment type="similarity">
    <text evidence="2">Belongs to the WD repeat HIR1 family.</text>
</comment>
<feature type="non-terminal residue" evidence="9">
    <location>
        <position position="452"/>
    </location>
</feature>
<feature type="compositionally biased region" description="Polar residues" evidence="7">
    <location>
        <begin position="243"/>
        <end position="253"/>
    </location>
</feature>
<evidence type="ECO:0000256" key="4">
    <source>
        <dbReference type="ARBA" id="ARBA00022737"/>
    </source>
</evidence>
<evidence type="ECO:0000256" key="6">
    <source>
        <dbReference type="ARBA" id="ARBA00023242"/>
    </source>
</evidence>
<dbReference type="GO" id="GO:0006351">
    <property type="term" value="P:DNA-templated transcription"/>
    <property type="evidence" value="ECO:0007669"/>
    <property type="project" value="InterPro"/>
</dbReference>
<evidence type="ECO:0000313" key="10">
    <source>
        <dbReference type="Proteomes" id="UP000677054"/>
    </source>
</evidence>
<dbReference type="SUPFAM" id="SSF50978">
    <property type="entry name" value="WD40 repeat-like"/>
    <property type="match status" value="1"/>
</dbReference>
<dbReference type="GO" id="GO:0000785">
    <property type="term" value="C:chromatin"/>
    <property type="evidence" value="ECO:0007669"/>
    <property type="project" value="TreeGrafter"/>
</dbReference>
<dbReference type="GO" id="GO:0006338">
    <property type="term" value="P:chromatin remodeling"/>
    <property type="evidence" value="ECO:0007669"/>
    <property type="project" value="InterPro"/>
</dbReference>
<feature type="region of interest" description="Disordered" evidence="7">
    <location>
        <begin position="160"/>
        <end position="253"/>
    </location>
</feature>
<evidence type="ECO:0000256" key="1">
    <source>
        <dbReference type="ARBA" id="ARBA00004123"/>
    </source>
</evidence>
<feature type="region of interest" description="Disordered" evidence="7">
    <location>
        <begin position="70"/>
        <end position="109"/>
    </location>
</feature>
<gene>
    <name evidence="9" type="ORF">DSTB1V02_LOCUS10966</name>
</gene>
<organism evidence="9">
    <name type="scientific">Darwinula stevensoni</name>
    <dbReference type="NCBI Taxonomy" id="69355"/>
    <lineage>
        <taxon>Eukaryota</taxon>
        <taxon>Metazoa</taxon>
        <taxon>Ecdysozoa</taxon>
        <taxon>Arthropoda</taxon>
        <taxon>Crustacea</taxon>
        <taxon>Oligostraca</taxon>
        <taxon>Ostracoda</taxon>
        <taxon>Podocopa</taxon>
        <taxon>Podocopida</taxon>
        <taxon>Darwinulocopina</taxon>
        <taxon>Darwinuloidea</taxon>
        <taxon>Darwinulidae</taxon>
        <taxon>Darwinula</taxon>
    </lineage>
</organism>
<dbReference type="Pfam" id="PF07569">
    <property type="entry name" value="Hira"/>
    <property type="match status" value="1"/>
</dbReference>
<dbReference type="AlphaFoldDB" id="A0A7R9ABN1"/>
<sequence>VLDISWSNDGLQVMACSWDGTVACMELLQNEIGKPLSIDECSQVLEKRYGRRMNGGKAAVNIIEHPGLLEAKDKEDEARQKEKEAKRWHPDPDKNSSSSTATIIRGPTDRQIETVTADGKRRITPIFIPLTIENSEKMQTFGKAGLQSSSDAQKSKIVIEKRGENSMDSPSKTSGGVEDGERGVISIKAPVAPSPPPLSSEVVSITKAPTKRGRPPAAEKERESERPPKSPPAPEVACPRPASPSTAPQSSLPTIAATSIQKLSLTRSSLTSIDVLPLPKAQKTLVTSVPKEWRAEVENWVYSSGDRSLHKLRGVRFGDLSPSPSTSWEVLFDSPILLLSATAEMCAVSCENGSLHVFSSHGSRLCPPLAILGPASKMTSSGWLLLVITTPGVVHMWDFDTCTPVIHSEAITHLIRGRGICVHAISIDQQHSPVVSLSNGRAYAYDLHLKTW</sequence>
<dbReference type="EMBL" id="CAJPEV010003358">
    <property type="protein sequence ID" value="CAG0899575.1"/>
    <property type="molecule type" value="Genomic_DNA"/>
</dbReference>
<dbReference type="PANTHER" id="PTHR13831">
    <property type="entry name" value="MEMBER OF THE HIR1 FAMILY OF WD-REPEAT PROTEINS"/>
    <property type="match status" value="1"/>
</dbReference>
<dbReference type="InterPro" id="IPR019015">
    <property type="entry name" value="HIRA_B_motif"/>
</dbReference>
<dbReference type="InterPro" id="IPR036322">
    <property type="entry name" value="WD40_repeat_dom_sf"/>
</dbReference>
<protein>
    <recommendedName>
        <fullName evidence="8">Protein HIRA-like C-terminal domain-containing protein</fullName>
    </recommendedName>
</protein>
<dbReference type="GO" id="GO:0005634">
    <property type="term" value="C:nucleus"/>
    <property type="evidence" value="ECO:0007669"/>
    <property type="project" value="UniProtKB-SubCell"/>
</dbReference>
<evidence type="ECO:0000259" key="8">
    <source>
        <dbReference type="Pfam" id="PF07569"/>
    </source>
</evidence>
<dbReference type="InterPro" id="IPR011494">
    <property type="entry name" value="HIRA-like_C"/>
</dbReference>